<accession>A0A841BMY9</accession>
<gene>
    <name evidence="1" type="ORF">F4553_001712</name>
</gene>
<evidence type="ECO:0000313" key="1">
    <source>
        <dbReference type="EMBL" id="MBB5868333.1"/>
    </source>
</evidence>
<dbReference type="GO" id="GO:0004812">
    <property type="term" value="F:aminoacyl-tRNA ligase activity"/>
    <property type="evidence" value="ECO:0007669"/>
    <property type="project" value="UniProtKB-KW"/>
</dbReference>
<comment type="caution">
    <text evidence="1">The sequence shown here is derived from an EMBL/GenBank/DDBJ whole genome shotgun (WGS) entry which is preliminary data.</text>
</comment>
<keyword evidence="2" id="KW-1185">Reference proteome</keyword>
<dbReference type="InterPro" id="IPR045864">
    <property type="entry name" value="aa-tRNA-synth_II/BPL/LPL"/>
</dbReference>
<keyword evidence="1" id="KW-0436">Ligase</keyword>
<sequence length="307" mass="34629">MKLGTILATSGEIGDMFGGDIRAEALDRGWISDFAEGQYVYRAPWVRLLRRLQGSILDQAYRNGFQEWLFPRLIPQKALEDFRLTQYAPELLMPAGVNGNQVLDPVQCISLYQLLRGTKLPLDELPLRIVETLGGWTWRNEHAEELDGPVKAREFLRVEHVFLGTREQVRASRALVREGLTGLLTSWDLSWQVVAAEGCMEIPSLVEAQDAALSPDEVPVQDIEVPLSSTRYDRNRPGWADSFDERFDLREISGCSAEGTHLTERFEITTEDGIDLWSGCCGIGLNRLVVAYLYRHGFEAAEKMLDA</sequence>
<name>A0A841BMY9_9ACTN</name>
<dbReference type="Gene3D" id="3.30.930.10">
    <property type="entry name" value="Bira Bifunctional Protein, Domain 2"/>
    <property type="match status" value="1"/>
</dbReference>
<dbReference type="EMBL" id="JACHMN010000002">
    <property type="protein sequence ID" value="MBB5868333.1"/>
    <property type="molecule type" value="Genomic_DNA"/>
</dbReference>
<reference evidence="1 2" key="1">
    <citation type="submission" date="2020-08" db="EMBL/GenBank/DDBJ databases">
        <title>Sequencing the genomes of 1000 actinobacteria strains.</title>
        <authorList>
            <person name="Klenk H.-P."/>
        </authorList>
    </citation>
    <scope>NUCLEOTIDE SEQUENCE [LARGE SCALE GENOMIC DNA]</scope>
    <source>
        <strain evidence="1 2">DSM 45362</strain>
    </source>
</reference>
<organism evidence="1 2">
    <name type="scientific">Allocatelliglobosispora scoriae</name>
    <dbReference type="NCBI Taxonomy" id="643052"/>
    <lineage>
        <taxon>Bacteria</taxon>
        <taxon>Bacillati</taxon>
        <taxon>Actinomycetota</taxon>
        <taxon>Actinomycetes</taxon>
        <taxon>Micromonosporales</taxon>
        <taxon>Micromonosporaceae</taxon>
        <taxon>Allocatelliglobosispora</taxon>
    </lineage>
</organism>
<keyword evidence="1" id="KW-0030">Aminoacyl-tRNA synthetase</keyword>
<protein>
    <submittedName>
        <fullName evidence="1">Seryl-tRNA synthetase</fullName>
    </submittedName>
</protein>
<evidence type="ECO:0000313" key="2">
    <source>
        <dbReference type="Proteomes" id="UP000587527"/>
    </source>
</evidence>
<dbReference type="SUPFAM" id="SSF55681">
    <property type="entry name" value="Class II aaRS and biotin synthetases"/>
    <property type="match status" value="1"/>
</dbReference>
<proteinExistence type="predicted"/>
<dbReference type="RefSeq" id="WP_184834191.1">
    <property type="nucleotide sequence ID" value="NZ_JACHMN010000002.1"/>
</dbReference>
<dbReference type="SMR" id="A0A841BMY9"/>
<dbReference type="AlphaFoldDB" id="A0A841BMY9"/>
<dbReference type="Proteomes" id="UP000587527">
    <property type="component" value="Unassembled WGS sequence"/>
</dbReference>